<accession>D7C4P4</accession>
<dbReference type="AlphaFoldDB" id="D7C4P4"/>
<dbReference type="EMBL" id="CP002047">
    <property type="protein sequence ID" value="ADI06095.1"/>
    <property type="molecule type" value="Genomic_DNA"/>
</dbReference>
<protein>
    <submittedName>
        <fullName evidence="1">Uncharacterized protein</fullName>
    </submittedName>
</protein>
<evidence type="ECO:0000313" key="1">
    <source>
        <dbReference type="EMBL" id="ADI06095.1"/>
    </source>
</evidence>
<dbReference type="Proteomes" id="UP000000377">
    <property type="component" value="Chromosome"/>
</dbReference>
<evidence type="ECO:0000313" key="2">
    <source>
        <dbReference type="Proteomes" id="UP000000377"/>
    </source>
</evidence>
<dbReference type="KEGG" id="sbh:SBI_02974"/>
<keyword evidence="2" id="KW-1185">Reference proteome</keyword>
<gene>
    <name evidence="1" type="ordered locus">SBI_02974</name>
</gene>
<organism evidence="1 2">
    <name type="scientific">Streptomyces bingchenggensis (strain BCW-1)</name>
    <dbReference type="NCBI Taxonomy" id="749414"/>
    <lineage>
        <taxon>Bacteria</taxon>
        <taxon>Bacillati</taxon>
        <taxon>Actinomycetota</taxon>
        <taxon>Actinomycetes</taxon>
        <taxon>Kitasatosporales</taxon>
        <taxon>Streptomycetaceae</taxon>
        <taxon>Streptomyces</taxon>
    </lineage>
</organism>
<name>D7C4P4_STRBB</name>
<sequence length="30" mass="3135">MGVGVRPGPMGYLASVVRAAARRTASRIFS</sequence>
<proteinExistence type="predicted"/>
<reference evidence="1 2" key="1">
    <citation type="journal article" date="2010" name="J. Bacteriol.">
        <title>Genome sequence of the milbemycin-producing bacterium Streptomyces bingchenggensis.</title>
        <authorList>
            <person name="Wang X.J."/>
            <person name="Yan Y.J."/>
            <person name="Zhang B."/>
            <person name="An J."/>
            <person name="Wang J.J."/>
            <person name="Tian J."/>
            <person name="Jiang L."/>
            <person name="Chen Y.H."/>
            <person name="Huang S.X."/>
            <person name="Yin M."/>
            <person name="Zhang J."/>
            <person name="Gao A.L."/>
            <person name="Liu C.X."/>
            <person name="Zhu Z.X."/>
            <person name="Xiang W.S."/>
        </authorList>
    </citation>
    <scope>NUCLEOTIDE SEQUENCE [LARGE SCALE GENOMIC DNA]</scope>
    <source>
        <strain evidence="1 2">BCW-1</strain>
    </source>
</reference>
<dbReference type="HOGENOM" id="CLU_3405679_0_0_11"/>